<comment type="catalytic activity">
    <reaction evidence="8">
        <text>L-threonyl-[protein] + ATP = O-phospho-L-threonyl-[protein] + ADP + H(+)</text>
        <dbReference type="Rhea" id="RHEA:46608"/>
        <dbReference type="Rhea" id="RHEA-COMP:11060"/>
        <dbReference type="Rhea" id="RHEA-COMP:11605"/>
        <dbReference type="ChEBI" id="CHEBI:15378"/>
        <dbReference type="ChEBI" id="CHEBI:30013"/>
        <dbReference type="ChEBI" id="CHEBI:30616"/>
        <dbReference type="ChEBI" id="CHEBI:61977"/>
        <dbReference type="ChEBI" id="CHEBI:456216"/>
        <dbReference type="EC" id="2.7.11.22"/>
    </reaction>
</comment>
<dbReference type="Gene3D" id="3.30.200.20">
    <property type="entry name" value="Phosphorylase Kinase, domain 1"/>
    <property type="match status" value="1"/>
</dbReference>
<evidence type="ECO:0000256" key="11">
    <source>
        <dbReference type="SAM" id="MobiDB-lite"/>
    </source>
</evidence>
<feature type="domain" description="Protein kinase" evidence="12">
    <location>
        <begin position="4"/>
        <end position="287"/>
    </location>
</feature>
<feature type="compositionally biased region" description="Polar residues" evidence="11">
    <location>
        <begin position="659"/>
        <end position="672"/>
    </location>
</feature>
<evidence type="ECO:0000256" key="9">
    <source>
        <dbReference type="ARBA" id="ARBA00048367"/>
    </source>
</evidence>
<dbReference type="Gene3D" id="1.10.510.10">
    <property type="entry name" value="Transferase(Phosphotransferase) domain 1"/>
    <property type="match status" value="1"/>
</dbReference>
<name>A0AAE0EL97_9CHLO</name>
<dbReference type="SMART" id="SM00220">
    <property type="entry name" value="S_TKc"/>
    <property type="match status" value="1"/>
</dbReference>
<keyword evidence="3" id="KW-0723">Serine/threonine-protein kinase</keyword>
<feature type="compositionally biased region" description="Basic residues" evidence="11">
    <location>
        <begin position="702"/>
        <end position="714"/>
    </location>
</feature>
<dbReference type="GO" id="GO:0005634">
    <property type="term" value="C:nucleus"/>
    <property type="evidence" value="ECO:0007669"/>
    <property type="project" value="TreeGrafter"/>
</dbReference>
<protein>
    <recommendedName>
        <fullName evidence="2">cyclin-dependent kinase</fullName>
        <ecNumber evidence="2">2.7.11.22</ecNumber>
    </recommendedName>
</protein>
<dbReference type="GO" id="GO:0004693">
    <property type="term" value="F:cyclin-dependent protein serine/threonine kinase activity"/>
    <property type="evidence" value="ECO:0007669"/>
    <property type="project" value="UniProtKB-EC"/>
</dbReference>
<dbReference type="Pfam" id="PF00069">
    <property type="entry name" value="Pkinase"/>
    <property type="match status" value="1"/>
</dbReference>
<comment type="similarity">
    <text evidence="1">Belongs to the protein kinase superfamily. CMGC Ser/Thr protein kinase family. CDC2/CDKX subfamily.</text>
</comment>
<evidence type="ECO:0000256" key="7">
    <source>
        <dbReference type="ARBA" id="ARBA00022840"/>
    </source>
</evidence>
<dbReference type="InterPro" id="IPR000719">
    <property type="entry name" value="Prot_kinase_dom"/>
</dbReference>
<evidence type="ECO:0000313" key="13">
    <source>
        <dbReference type="EMBL" id="KAK3232658.1"/>
    </source>
</evidence>
<keyword evidence="14" id="KW-1185">Reference proteome</keyword>
<feature type="compositionally biased region" description="Basic and acidic residues" evidence="11">
    <location>
        <begin position="298"/>
        <end position="312"/>
    </location>
</feature>
<dbReference type="EMBL" id="LGRX02035933">
    <property type="protein sequence ID" value="KAK3232658.1"/>
    <property type="molecule type" value="Genomic_DNA"/>
</dbReference>
<feature type="region of interest" description="Disordered" evidence="11">
    <location>
        <begin position="591"/>
        <end position="714"/>
    </location>
</feature>
<dbReference type="GO" id="GO:0005524">
    <property type="term" value="F:ATP binding"/>
    <property type="evidence" value="ECO:0007669"/>
    <property type="project" value="UniProtKB-UniRule"/>
</dbReference>
<dbReference type="AlphaFoldDB" id="A0AAE0EL97"/>
<sequence length="714" mass="80652">MENYENLGKIGEGTYGVVLKCRHKETGQLVAIKKFKESDDDEQVRKTALREVRLLKTLKHDNVVNLLEVFRRKGKLYLVFEYVERTILEDLEKNVSGMDKLEVKKVLYQLLKSVHFCHSHNVIHRDIKPENLLMSNDGVLKLCDFGFARPIPGQGVKLSDYVSTRWYRAPELLVGDVYYNAGVDVWAVGCMFVELLTGVPLFPGESDLDQLWLIFKCLGILADRHLEHIRKNPVFSHIRPLQANEHDPLSKKFPNLDPEEMQFLVACLHHEPEMRPTCLQLLQFPLFDGIPQLFNDTKEVSEREQQERDQLTLKRRKLKKASVYPEEQAGGGERQQANSHASSHASGPRDARGANAQGGGWIDTTSVAHRSSTLQSDHSSTSLEQSTLAMPGPQDGASYLPNLQGRGNTPRQGQRVLNFPNLGGEQEADSREARQTEAEARGVAPVPWGVRKEIRKSSSKADDQGLPMVAQEKQNEYAVQQQRAVNKTPEQGNARGATQLFRNPQQQTFPVLGDYHFPGLPGSNATAKKAGEDERERIRQEERERMRQAHFKQVKIHPVESGHSPYMPHVYQESSSSNVASMRQLPANFHNDPRFVASRGANRSPAWEASHQNRSVPRDTRPPTRDRNENTHAYPPHSHLEGNAPVGKGVVNATPRIGENSQNTRNTQNISRNAAMMYSQHNASWRGQNPTPSTNMKPTSRRDHRKKSTKNMPV</sequence>
<evidence type="ECO:0000256" key="2">
    <source>
        <dbReference type="ARBA" id="ARBA00012425"/>
    </source>
</evidence>
<dbReference type="InterPro" id="IPR017441">
    <property type="entry name" value="Protein_kinase_ATP_BS"/>
</dbReference>
<evidence type="ECO:0000256" key="3">
    <source>
        <dbReference type="ARBA" id="ARBA00022527"/>
    </source>
</evidence>
<evidence type="ECO:0000256" key="8">
    <source>
        <dbReference type="ARBA" id="ARBA00047811"/>
    </source>
</evidence>
<dbReference type="FunFam" id="1.10.510.10:FF:000624">
    <property type="entry name" value="Mitogen-activated protein kinase"/>
    <property type="match status" value="1"/>
</dbReference>
<feature type="compositionally biased region" description="Low complexity" evidence="11">
    <location>
        <begin position="371"/>
        <end position="383"/>
    </location>
</feature>
<evidence type="ECO:0000313" key="14">
    <source>
        <dbReference type="Proteomes" id="UP001190700"/>
    </source>
</evidence>
<dbReference type="PROSITE" id="PS00108">
    <property type="entry name" value="PROTEIN_KINASE_ST"/>
    <property type="match status" value="1"/>
</dbReference>
<reference evidence="13 14" key="1">
    <citation type="journal article" date="2015" name="Genome Biol. Evol.">
        <title>Comparative Genomics of a Bacterivorous Green Alga Reveals Evolutionary Causalities and Consequences of Phago-Mixotrophic Mode of Nutrition.</title>
        <authorList>
            <person name="Burns J.A."/>
            <person name="Paasch A."/>
            <person name="Narechania A."/>
            <person name="Kim E."/>
        </authorList>
    </citation>
    <scope>NUCLEOTIDE SEQUENCE [LARGE SCALE GENOMIC DNA]</scope>
    <source>
        <strain evidence="13 14">PLY_AMNH</strain>
    </source>
</reference>
<evidence type="ECO:0000259" key="12">
    <source>
        <dbReference type="PROSITE" id="PS50011"/>
    </source>
</evidence>
<comment type="caution">
    <text evidence="13">The sequence shown here is derived from an EMBL/GenBank/DDBJ whole genome shotgun (WGS) entry which is preliminary data.</text>
</comment>
<feature type="region of interest" description="Disordered" evidence="11">
    <location>
        <begin position="560"/>
        <end position="579"/>
    </location>
</feature>
<evidence type="ECO:0000256" key="4">
    <source>
        <dbReference type="ARBA" id="ARBA00022679"/>
    </source>
</evidence>
<dbReference type="InterPro" id="IPR011009">
    <property type="entry name" value="Kinase-like_dom_sf"/>
</dbReference>
<feature type="region of interest" description="Disordered" evidence="11">
    <location>
        <begin position="298"/>
        <end position="442"/>
    </location>
</feature>
<feature type="compositionally biased region" description="Basic and acidic residues" evidence="11">
    <location>
        <begin position="428"/>
        <end position="440"/>
    </location>
</feature>
<keyword evidence="5 10" id="KW-0547">Nucleotide-binding</keyword>
<dbReference type="EC" id="2.7.11.22" evidence="2"/>
<gene>
    <name evidence="13" type="ORF">CYMTET_57011</name>
</gene>
<evidence type="ECO:0000256" key="1">
    <source>
        <dbReference type="ARBA" id="ARBA00006485"/>
    </source>
</evidence>
<dbReference type="InterPro" id="IPR050108">
    <property type="entry name" value="CDK"/>
</dbReference>
<keyword evidence="7 10" id="KW-0067">ATP-binding</keyword>
<evidence type="ECO:0000256" key="5">
    <source>
        <dbReference type="ARBA" id="ARBA00022741"/>
    </source>
</evidence>
<dbReference type="InterPro" id="IPR008271">
    <property type="entry name" value="Ser/Thr_kinase_AS"/>
</dbReference>
<feature type="compositionally biased region" description="Polar residues" evidence="11">
    <location>
        <begin position="679"/>
        <end position="698"/>
    </location>
</feature>
<accession>A0AAE0EL97</accession>
<dbReference type="PROSITE" id="PS00107">
    <property type="entry name" value="PROTEIN_KINASE_ATP"/>
    <property type="match status" value="1"/>
</dbReference>
<dbReference type="PANTHER" id="PTHR24056:SF400">
    <property type="entry name" value="KINASE, PUTATIVE-RELATED"/>
    <property type="match status" value="1"/>
</dbReference>
<feature type="compositionally biased region" description="Basic and acidic residues" evidence="11">
    <location>
        <begin position="616"/>
        <end position="630"/>
    </location>
</feature>
<dbReference type="SUPFAM" id="SSF56112">
    <property type="entry name" value="Protein kinase-like (PK-like)"/>
    <property type="match status" value="1"/>
</dbReference>
<dbReference type="Proteomes" id="UP001190700">
    <property type="component" value="Unassembled WGS sequence"/>
</dbReference>
<feature type="binding site" evidence="10">
    <location>
        <position position="34"/>
    </location>
    <ligand>
        <name>ATP</name>
        <dbReference type="ChEBI" id="CHEBI:30616"/>
    </ligand>
</feature>
<dbReference type="CDD" id="cd07833">
    <property type="entry name" value="STKc_CDKL"/>
    <property type="match status" value="1"/>
</dbReference>
<proteinExistence type="inferred from homology"/>
<dbReference type="PROSITE" id="PS50011">
    <property type="entry name" value="PROTEIN_KINASE_DOM"/>
    <property type="match status" value="1"/>
</dbReference>
<evidence type="ECO:0000256" key="10">
    <source>
        <dbReference type="PROSITE-ProRule" id="PRU10141"/>
    </source>
</evidence>
<keyword evidence="4" id="KW-0808">Transferase</keyword>
<keyword evidence="6" id="KW-0418">Kinase</keyword>
<comment type="catalytic activity">
    <reaction evidence="9">
        <text>L-seryl-[protein] + ATP = O-phospho-L-seryl-[protein] + ADP + H(+)</text>
        <dbReference type="Rhea" id="RHEA:17989"/>
        <dbReference type="Rhea" id="RHEA-COMP:9863"/>
        <dbReference type="Rhea" id="RHEA-COMP:11604"/>
        <dbReference type="ChEBI" id="CHEBI:15378"/>
        <dbReference type="ChEBI" id="CHEBI:29999"/>
        <dbReference type="ChEBI" id="CHEBI:30616"/>
        <dbReference type="ChEBI" id="CHEBI:83421"/>
        <dbReference type="ChEBI" id="CHEBI:456216"/>
        <dbReference type="EC" id="2.7.11.22"/>
    </reaction>
</comment>
<evidence type="ECO:0000256" key="6">
    <source>
        <dbReference type="ARBA" id="ARBA00022777"/>
    </source>
</evidence>
<organism evidence="13 14">
    <name type="scientific">Cymbomonas tetramitiformis</name>
    <dbReference type="NCBI Taxonomy" id="36881"/>
    <lineage>
        <taxon>Eukaryota</taxon>
        <taxon>Viridiplantae</taxon>
        <taxon>Chlorophyta</taxon>
        <taxon>Pyramimonadophyceae</taxon>
        <taxon>Pyramimonadales</taxon>
        <taxon>Pyramimonadaceae</taxon>
        <taxon>Cymbomonas</taxon>
    </lineage>
</organism>
<dbReference type="PANTHER" id="PTHR24056">
    <property type="entry name" value="CELL DIVISION PROTEIN KINASE"/>
    <property type="match status" value="1"/>
</dbReference>
<dbReference type="FunFam" id="3.30.200.20:FF:000049">
    <property type="entry name" value="cyclin-dependent kinase-like 1 isoform X1"/>
    <property type="match status" value="1"/>
</dbReference>